<feature type="compositionally biased region" description="Low complexity" evidence="11">
    <location>
        <begin position="550"/>
        <end position="564"/>
    </location>
</feature>
<dbReference type="CDD" id="cd19201">
    <property type="entry name" value="PR-SET_ZFPM"/>
    <property type="match status" value="1"/>
</dbReference>
<evidence type="ECO:0000256" key="6">
    <source>
        <dbReference type="ARBA" id="ARBA00023015"/>
    </source>
</evidence>
<feature type="region of interest" description="Disordered" evidence="11">
    <location>
        <begin position="624"/>
        <end position="726"/>
    </location>
</feature>
<dbReference type="Pfam" id="PF00096">
    <property type="entry name" value="zf-C2H2"/>
    <property type="match status" value="7"/>
</dbReference>
<dbReference type="SMART" id="SM00355">
    <property type="entry name" value="ZnF_C2H2"/>
    <property type="match status" value="9"/>
</dbReference>
<dbReference type="InterPro" id="IPR036236">
    <property type="entry name" value="Znf_C2H2_sf"/>
</dbReference>
<dbReference type="GO" id="GO:0003677">
    <property type="term" value="F:DNA binding"/>
    <property type="evidence" value="ECO:0007669"/>
    <property type="project" value="UniProtKB-KW"/>
</dbReference>
<keyword evidence="3" id="KW-0677">Repeat</keyword>
<feature type="compositionally biased region" description="Basic and acidic residues" evidence="11">
    <location>
        <begin position="566"/>
        <end position="575"/>
    </location>
</feature>
<feature type="domain" description="C2H2-type" evidence="12">
    <location>
        <begin position="358"/>
        <end position="385"/>
    </location>
</feature>
<name>A0A9N9WS54_9DIPT</name>
<reference evidence="13" key="2">
    <citation type="submission" date="2022-10" db="EMBL/GenBank/DDBJ databases">
        <authorList>
            <consortium name="ENA_rothamsted_submissions"/>
            <consortium name="culmorum"/>
            <person name="King R."/>
        </authorList>
    </citation>
    <scope>NUCLEOTIDE SEQUENCE</scope>
</reference>
<dbReference type="FunFam" id="3.30.160.60:FF:000150">
    <property type="entry name" value="Mds1 and evi1 complex locus protein"/>
    <property type="match status" value="1"/>
</dbReference>
<feature type="domain" description="C2H2-type" evidence="12">
    <location>
        <begin position="836"/>
        <end position="864"/>
    </location>
</feature>
<dbReference type="GO" id="GO:0006355">
    <property type="term" value="P:regulation of DNA-templated transcription"/>
    <property type="evidence" value="ECO:0007669"/>
    <property type="project" value="UniProtKB-ARBA"/>
</dbReference>
<feature type="compositionally biased region" description="Basic and acidic residues" evidence="11">
    <location>
        <begin position="665"/>
        <end position="675"/>
    </location>
</feature>
<dbReference type="InterPro" id="IPR050331">
    <property type="entry name" value="Zinc_finger"/>
</dbReference>
<dbReference type="InterPro" id="IPR046341">
    <property type="entry name" value="SET_dom_sf"/>
</dbReference>
<keyword evidence="6" id="KW-0805">Transcription regulation</keyword>
<feature type="compositionally biased region" description="Polar residues" evidence="11">
    <location>
        <begin position="676"/>
        <end position="695"/>
    </location>
</feature>
<dbReference type="PROSITE" id="PS00028">
    <property type="entry name" value="ZINC_FINGER_C2H2_1"/>
    <property type="match status" value="7"/>
</dbReference>
<feature type="region of interest" description="Disordered" evidence="11">
    <location>
        <begin position="413"/>
        <end position="442"/>
    </location>
</feature>
<dbReference type="PANTHER" id="PTHR16515">
    <property type="entry name" value="PR DOMAIN ZINC FINGER PROTEIN"/>
    <property type="match status" value="1"/>
</dbReference>
<evidence type="ECO:0000256" key="1">
    <source>
        <dbReference type="ARBA" id="ARBA00004123"/>
    </source>
</evidence>
<evidence type="ECO:0000256" key="8">
    <source>
        <dbReference type="ARBA" id="ARBA00023163"/>
    </source>
</evidence>
<keyword evidence="9" id="KW-0539">Nucleus</keyword>
<dbReference type="SUPFAM" id="SSF57667">
    <property type="entry name" value="beta-beta-alpha zinc fingers"/>
    <property type="match status" value="5"/>
</dbReference>
<dbReference type="Gene3D" id="2.170.270.10">
    <property type="entry name" value="SET domain"/>
    <property type="match status" value="1"/>
</dbReference>
<feature type="domain" description="C2H2-type" evidence="12">
    <location>
        <begin position="272"/>
        <end position="300"/>
    </location>
</feature>
<dbReference type="PANTHER" id="PTHR16515:SF49">
    <property type="entry name" value="GASTRULA ZINC FINGER PROTEIN XLCGF49.1-LIKE-RELATED"/>
    <property type="match status" value="1"/>
</dbReference>
<comment type="subcellular location">
    <subcellularLocation>
        <location evidence="1">Nucleus</location>
    </subcellularLocation>
</comment>
<feature type="compositionally biased region" description="Low complexity" evidence="11">
    <location>
        <begin position="696"/>
        <end position="709"/>
    </location>
</feature>
<feature type="domain" description="C2H2-type" evidence="12">
    <location>
        <begin position="865"/>
        <end position="892"/>
    </location>
</feature>
<accession>A0A9N9WS54</accession>
<organism evidence="13 14">
    <name type="scientific">Chironomus riparius</name>
    <dbReference type="NCBI Taxonomy" id="315576"/>
    <lineage>
        <taxon>Eukaryota</taxon>
        <taxon>Metazoa</taxon>
        <taxon>Ecdysozoa</taxon>
        <taxon>Arthropoda</taxon>
        <taxon>Hexapoda</taxon>
        <taxon>Insecta</taxon>
        <taxon>Pterygota</taxon>
        <taxon>Neoptera</taxon>
        <taxon>Endopterygota</taxon>
        <taxon>Diptera</taxon>
        <taxon>Nematocera</taxon>
        <taxon>Chironomoidea</taxon>
        <taxon>Chironomidae</taxon>
        <taxon>Chironominae</taxon>
        <taxon>Chironomus</taxon>
    </lineage>
</organism>
<feature type="compositionally biased region" description="Polar residues" evidence="11">
    <location>
        <begin position="498"/>
        <end position="528"/>
    </location>
</feature>
<dbReference type="GO" id="GO:0008270">
    <property type="term" value="F:zinc ion binding"/>
    <property type="evidence" value="ECO:0007669"/>
    <property type="project" value="UniProtKB-KW"/>
</dbReference>
<reference evidence="13" key="1">
    <citation type="submission" date="2022-01" db="EMBL/GenBank/DDBJ databases">
        <authorList>
            <person name="King R."/>
        </authorList>
    </citation>
    <scope>NUCLEOTIDE SEQUENCE</scope>
</reference>
<evidence type="ECO:0000256" key="5">
    <source>
        <dbReference type="ARBA" id="ARBA00022833"/>
    </source>
</evidence>
<dbReference type="FunFam" id="3.30.160.60:FF:000112">
    <property type="entry name" value="Mds1 and evi1 complex locus protein"/>
    <property type="match status" value="1"/>
</dbReference>
<keyword evidence="8" id="KW-0804">Transcription</keyword>
<evidence type="ECO:0000256" key="2">
    <source>
        <dbReference type="ARBA" id="ARBA00022723"/>
    </source>
</evidence>
<dbReference type="FunFam" id="3.30.160.60:FF:000929">
    <property type="entry name" value="Uncharacterized protein, isoform B"/>
    <property type="match status" value="1"/>
</dbReference>
<dbReference type="Proteomes" id="UP001153620">
    <property type="component" value="Chromosome 2"/>
</dbReference>
<dbReference type="FunFam" id="3.30.160.60:FF:001912">
    <property type="entry name" value="Hamlet, isoform B"/>
    <property type="match status" value="1"/>
</dbReference>
<evidence type="ECO:0000313" key="13">
    <source>
        <dbReference type="EMBL" id="CAG9803749.1"/>
    </source>
</evidence>
<dbReference type="EMBL" id="OU895878">
    <property type="protein sequence ID" value="CAG9803749.1"/>
    <property type="molecule type" value="Genomic_DNA"/>
</dbReference>
<sequence length="984" mass="110116">MRSKSKARKFAQGSSGEESDSSREIPSNLDISRALQVIPLSPNSDFYCSRDNSDKRLTSEYLIEEMSRFLHDQTKSLDIRNGAVFSKAKINKGTKFGPFIAKFTDQPLDRRFAWEIVASPSLKGWYDASSETSNWMKHIRSSDEKNDVNIQHIFINGQIWYEVICDISQDTELLLGPKVPLLISDMQRDADDRSGSGSQHSGAYEEDFNASSNDLDSNQQESTHENNNESIEDEDDVDGIDARCVVCERQCGDIDQLDVHLVATHHYPKDAYHCELCPKKYCYRPSLLRHRAIIHGEYRKYPCENCSKEFTDPSNLQRHIRTHHVGARSHACPECGKTFATSSGLKQHTHIHSSVKPFQCEVCFKAYTQFSNLCRHKRMHADCRMQIKCNKCGQSFSTVTSLSKHKRFCDSTGGGSNLVGNQQSPQQHQNSQSISSNMTTPPNPFLMFRNSPFFPPGLSPYPSLQGIFPPSPAQAPHFPLFLPKHNFEIPCLDIDSNTPTKVTQSQNSSNNGLKMSPSQADEATTNMKPSPARPTPLSVQNLINKHDKNINNNSTANNFNHSNNYVKRESNKSTDEDNEATSPSRKNNSARSKDERIGTTAKNGMDNFNRKRSFSMIMSNEIKSNNQSDADIKDEANDESQSEQPLDLSVTKKKIKRSSSPLVKETADTYDDHENSSSSSKIDVQRSSPTPEHQASPSPSISPRSSTSPTPTPSSPGPQPHQMAYPRPIHPLLLDAMYRPGGLNPFQRPFPFLGPNFRAGFDLLSRNGGSFPAKTFHEALMSAGGLTPSSNNTSLSISGNGPKVKDRYSCKFCGKNFPRSANLTRHLRTHTGEQPYSCKYCERSFSISSNLQRHVRNIHNKERPFKCSLCERCFGQQTNLDRHLKKHEADAAGISIGLGDSPSSNEAEREDSYFDEIRSFMGKVTYSGNPHGHIYTPLPLDVTNIEGDLDEAASSSDNDLINIEHEHNDKDTINNNNDRIEVTT</sequence>
<feature type="compositionally biased region" description="Low complexity" evidence="11">
    <location>
        <begin position="421"/>
        <end position="437"/>
    </location>
</feature>
<evidence type="ECO:0000256" key="10">
    <source>
        <dbReference type="PROSITE-ProRule" id="PRU00042"/>
    </source>
</evidence>
<keyword evidence="14" id="KW-1185">Reference proteome</keyword>
<feature type="domain" description="C2H2-type" evidence="12">
    <location>
        <begin position="808"/>
        <end position="835"/>
    </location>
</feature>
<dbReference type="Pfam" id="PF21549">
    <property type="entry name" value="PRDM2_PR"/>
    <property type="match status" value="1"/>
</dbReference>
<dbReference type="AlphaFoldDB" id="A0A9N9WS54"/>
<gene>
    <name evidence="13" type="ORF">CHIRRI_LOCUS6645</name>
</gene>
<dbReference type="InterPro" id="IPR001214">
    <property type="entry name" value="SET_dom"/>
</dbReference>
<dbReference type="GO" id="GO:0008170">
    <property type="term" value="F:N-methyltransferase activity"/>
    <property type="evidence" value="ECO:0007669"/>
    <property type="project" value="UniProtKB-ARBA"/>
</dbReference>
<feature type="domain" description="C2H2-type" evidence="12">
    <location>
        <begin position="387"/>
        <end position="416"/>
    </location>
</feature>
<dbReference type="PROSITE" id="PS50157">
    <property type="entry name" value="ZINC_FINGER_C2H2_2"/>
    <property type="match status" value="8"/>
</dbReference>
<evidence type="ECO:0000256" key="4">
    <source>
        <dbReference type="ARBA" id="ARBA00022771"/>
    </source>
</evidence>
<evidence type="ECO:0000256" key="3">
    <source>
        <dbReference type="ARBA" id="ARBA00022737"/>
    </source>
</evidence>
<keyword evidence="4 10" id="KW-0863">Zinc-finger</keyword>
<feature type="region of interest" description="Disordered" evidence="11">
    <location>
        <begin position="188"/>
        <end position="236"/>
    </location>
</feature>
<dbReference type="GO" id="GO:0008757">
    <property type="term" value="F:S-adenosylmethionine-dependent methyltransferase activity"/>
    <property type="evidence" value="ECO:0007669"/>
    <property type="project" value="UniProtKB-ARBA"/>
</dbReference>
<keyword evidence="2" id="KW-0479">Metal-binding</keyword>
<feature type="compositionally biased region" description="Pro residues" evidence="11">
    <location>
        <begin position="710"/>
        <end position="719"/>
    </location>
</feature>
<evidence type="ECO:0000259" key="12">
    <source>
        <dbReference type="PROSITE" id="PS50157"/>
    </source>
</evidence>
<evidence type="ECO:0000256" key="11">
    <source>
        <dbReference type="SAM" id="MobiDB-lite"/>
    </source>
</evidence>
<feature type="compositionally biased region" description="Polar residues" evidence="11">
    <location>
        <begin position="580"/>
        <end position="590"/>
    </location>
</feature>
<keyword evidence="5" id="KW-0862">Zinc</keyword>
<dbReference type="GO" id="GO:0008276">
    <property type="term" value="F:protein methyltransferase activity"/>
    <property type="evidence" value="ECO:0007669"/>
    <property type="project" value="UniProtKB-ARBA"/>
</dbReference>
<feature type="domain" description="C2H2-type" evidence="12">
    <location>
        <begin position="301"/>
        <end position="329"/>
    </location>
</feature>
<proteinExistence type="predicted"/>
<dbReference type="Gene3D" id="3.30.160.60">
    <property type="entry name" value="Classic Zinc Finger"/>
    <property type="match status" value="7"/>
</dbReference>
<dbReference type="GO" id="GO:0005634">
    <property type="term" value="C:nucleus"/>
    <property type="evidence" value="ECO:0007669"/>
    <property type="project" value="UniProtKB-SubCell"/>
</dbReference>
<feature type="region of interest" description="Disordered" evidence="11">
    <location>
        <begin position="1"/>
        <end position="25"/>
    </location>
</feature>
<protein>
    <recommendedName>
        <fullName evidence="12">C2H2-type domain-containing protein</fullName>
    </recommendedName>
</protein>
<feature type="domain" description="C2H2-type" evidence="12">
    <location>
        <begin position="330"/>
        <end position="357"/>
    </location>
</feature>
<evidence type="ECO:0000313" key="14">
    <source>
        <dbReference type="Proteomes" id="UP001153620"/>
    </source>
</evidence>
<evidence type="ECO:0000256" key="9">
    <source>
        <dbReference type="ARBA" id="ARBA00023242"/>
    </source>
</evidence>
<dbReference type="FunFam" id="3.30.160.60:FF:000126">
    <property type="entry name" value="Mds1 and evi1 complex locus protein"/>
    <property type="match status" value="1"/>
</dbReference>
<dbReference type="FunFam" id="3.30.160.60:FF:000159">
    <property type="entry name" value="Mds1 and evi1 complex locus protein"/>
    <property type="match status" value="1"/>
</dbReference>
<keyword evidence="7" id="KW-0238">DNA-binding</keyword>
<feature type="region of interest" description="Disordered" evidence="11">
    <location>
        <begin position="498"/>
        <end position="610"/>
    </location>
</feature>
<dbReference type="InterPro" id="IPR013087">
    <property type="entry name" value="Znf_C2H2_type"/>
</dbReference>
<feature type="compositionally biased region" description="Polar residues" evidence="11">
    <location>
        <begin position="209"/>
        <end position="221"/>
    </location>
</feature>
<dbReference type="OrthoDB" id="9368434at2759"/>
<evidence type="ECO:0000256" key="7">
    <source>
        <dbReference type="ARBA" id="ARBA00023125"/>
    </source>
</evidence>